<gene>
    <name evidence="1" type="ORF">BDR25DRAFT_367608</name>
</gene>
<dbReference type="EMBL" id="MU003504">
    <property type="protein sequence ID" value="KAF2471759.1"/>
    <property type="molecule type" value="Genomic_DNA"/>
</dbReference>
<dbReference type="Proteomes" id="UP000799755">
    <property type="component" value="Unassembled WGS sequence"/>
</dbReference>
<organism evidence="1 2">
    <name type="scientific">Lindgomyces ingoldianus</name>
    <dbReference type="NCBI Taxonomy" id="673940"/>
    <lineage>
        <taxon>Eukaryota</taxon>
        <taxon>Fungi</taxon>
        <taxon>Dikarya</taxon>
        <taxon>Ascomycota</taxon>
        <taxon>Pezizomycotina</taxon>
        <taxon>Dothideomycetes</taxon>
        <taxon>Pleosporomycetidae</taxon>
        <taxon>Pleosporales</taxon>
        <taxon>Lindgomycetaceae</taxon>
        <taxon>Lindgomyces</taxon>
    </lineage>
</organism>
<evidence type="ECO:0000313" key="1">
    <source>
        <dbReference type="EMBL" id="KAF2471759.1"/>
    </source>
</evidence>
<accession>A0ACB6QXJ7</accession>
<evidence type="ECO:0000313" key="2">
    <source>
        <dbReference type="Proteomes" id="UP000799755"/>
    </source>
</evidence>
<comment type="caution">
    <text evidence="1">The sequence shown here is derived from an EMBL/GenBank/DDBJ whole genome shotgun (WGS) entry which is preliminary data.</text>
</comment>
<reference evidence="1" key="1">
    <citation type="journal article" date="2020" name="Stud. Mycol.">
        <title>101 Dothideomycetes genomes: a test case for predicting lifestyles and emergence of pathogens.</title>
        <authorList>
            <person name="Haridas S."/>
            <person name="Albert R."/>
            <person name="Binder M."/>
            <person name="Bloem J."/>
            <person name="Labutti K."/>
            <person name="Salamov A."/>
            <person name="Andreopoulos B."/>
            <person name="Baker S."/>
            <person name="Barry K."/>
            <person name="Bills G."/>
            <person name="Bluhm B."/>
            <person name="Cannon C."/>
            <person name="Castanera R."/>
            <person name="Culley D."/>
            <person name="Daum C."/>
            <person name="Ezra D."/>
            <person name="Gonzalez J."/>
            <person name="Henrissat B."/>
            <person name="Kuo A."/>
            <person name="Liang C."/>
            <person name="Lipzen A."/>
            <person name="Lutzoni F."/>
            <person name="Magnuson J."/>
            <person name="Mondo S."/>
            <person name="Nolan M."/>
            <person name="Ohm R."/>
            <person name="Pangilinan J."/>
            <person name="Park H.-J."/>
            <person name="Ramirez L."/>
            <person name="Alfaro M."/>
            <person name="Sun H."/>
            <person name="Tritt A."/>
            <person name="Yoshinaga Y."/>
            <person name="Zwiers L.-H."/>
            <person name="Turgeon B."/>
            <person name="Goodwin S."/>
            <person name="Spatafora J."/>
            <person name="Crous P."/>
            <person name="Grigoriev I."/>
        </authorList>
    </citation>
    <scope>NUCLEOTIDE SEQUENCE</scope>
    <source>
        <strain evidence="1">ATCC 200398</strain>
    </source>
</reference>
<protein>
    <submittedName>
        <fullName evidence="1">Uncharacterized protein</fullName>
    </submittedName>
</protein>
<proteinExistence type="predicted"/>
<keyword evidence="2" id="KW-1185">Reference proteome</keyword>
<name>A0ACB6QXJ7_9PLEO</name>
<sequence length="382" mass="43400">MASEALILEMLANPPDINEPQPLSNRKATIFGTTVGFLAVTWMAVALRLYTRVRIVREAGWDDFLVTVASVCNTAATVCVLLSIEYGLGRHFLYLPLETMSKYLKIYYIESAIYVSNTTIIKASLLVQYLRIFKAGTMRWVCVSLLVIISIWGLTYGFMAWVPCFPVSGYWNRKLNPKCYAYGFESKATFIATYETHTALNMAFDIAVFLTPMVLFQQQGMRRKSILALAGLFLFGAVVVFTSVWRLYTIIVNKAATHPYIDFTWWTPVSVILSCLEIDLAIICASMPIFWPVLEKSFSHIFVTHEVHITEHRRLNETGLEYELDHAESRSERAGSLKSTSAVDPFKYYTDQYVIKQVDPLAQGNIGVETNVQTEPKPKWRI</sequence>